<keyword evidence="2" id="KW-1015">Disulfide bond</keyword>
<comment type="caution">
    <text evidence="4">The sequence shown here is derived from an EMBL/GenBank/DDBJ whole genome shotgun (WGS) entry which is preliminary data.</text>
</comment>
<dbReference type="InterPro" id="IPR016187">
    <property type="entry name" value="CTDL_fold"/>
</dbReference>
<evidence type="ECO:0000313" key="4">
    <source>
        <dbReference type="EMBL" id="KAK3086759.1"/>
    </source>
</evidence>
<dbReference type="PANTHER" id="PTHR46784:SF1">
    <property type="entry name" value="KILLER CELL LECTIN-LIKE RECEPTOR SUBFAMILY B MEMBER 1"/>
    <property type="match status" value="1"/>
</dbReference>
<feature type="non-terminal residue" evidence="4">
    <location>
        <position position="1"/>
    </location>
</feature>
<dbReference type="PANTHER" id="PTHR46784">
    <property type="entry name" value="KILLER CELL LECTIN-LIKE RECEPTOR SUBFAMILY B MEMBER 1"/>
    <property type="match status" value="1"/>
</dbReference>
<dbReference type="InterPro" id="IPR051527">
    <property type="entry name" value="KLR_subfamily_B"/>
</dbReference>
<sequence>IFFAHLGLTPEGCSDGWAYFNHMCYLFSVHAVTFDEAKGICFLKSKDSTLTSVWSAEETSFITKHLLQNGIGKAWIGIEPRQNRYGWKWSDGSILDLDDRDRLPKDSTNMCGYLTKDGERRFHNCSLTIQAFVCKMPLTMVYVVSEIFNSSYNSNSLQSEPDRLLFERVWPPKLQEVDNYLIHLGPAMNHVTQETDCAYRCFRASSCRAFSLRCIIPWKCNQYSCDVYAPKI</sequence>
<dbReference type="Gene3D" id="3.10.100.10">
    <property type="entry name" value="Mannose-Binding Protein A, subunit A"/>
    <property type="match status" value="1"/>
</dbReference>
<dbReference type="GO" id="GO:0009986">
    <property type="term" value="C:cell surface"/>
    <property type="evidence" value="ECO:0007669"/>
    <property type="project" value="TreeGrafter"/>
</dbReference>
<dbReference type="SUPFAM" id="SSF56436">
    <property type="entry name" value="C-type lectin-like"/>
    <property type="match status" value="1"/>
</dbReference>
<dbReference type="GO" id="GO:0005886">
    <property type="term" value="C:plasma membrane"/>
    <property type="evidence" value="ECO:0007669"/>
    <property type="project" value="TreeGrafter"/>
</dbReference>
<keyword evidence="5" id="KW-1185">Reference proteome</keyword>
<evidence type="ECO:0000256" key="2">
    <source>
        <dbReference type="ARBA" id="ARBA00023157"/>
    </source>
</evidence>
<dbReference type="AlphaFoldDB" id="A0AA89BMF7"/>
<dbReference type="PROSITE" id="PS50041">
    <property type="entry name" value="C_TYPE_LECTIN_2"/>
    <property type="match status" value="1"/>
</dbReference>
<dbReference type="Proteomes" id="UP001186944">
    <property type="component" value="Unassembled WGS sequence"/>
</dbReference>
<keyword evidence="1" id="KW-1133">Transmembrane helix</keyword>
<dbReference type="Pfam" id="PF00059">
    <property type="entry name" value="Lectin_C"/>
    <property type="match status" value="1"/>
</dbReference>
<keyword evidence="1" id="KW-0812">Transmembrane</keyword>
<name>A0AA89BMF7_PINIB</name>
<feature type="domain" description="C-type lectin" evidence="3">
    <location>
        <begin position="20"/>
        <end position="126"/>
    </location>
</feature>
<dbReference type="GO" id="GO:0038023">
    <property type="term" value="F:signaling receptor activity"/>
    <property type="evidence" value="ECO:0007669"/>
    <property type="project" value="TreeGrafter"/>
</dbReference>
<evidence type="ECO:0000256" key="1">
    <source>
        <dbReference type="ARBA" id="ARBA00022989"/>
    </source>
</evidence>
<evidence type="ECO:0000313" key="5">
    <source>
        <dbReference type="Proteomes" id="UP001186944"/>
    </source>
</evidence>
<dbReference type="InterPro" id="IPR001304">
    <property type="entry name" value="C-type_lectin-like"/>
</dbReference>
<organism evidence="4 5">
    <name type="scientific">Pinctada imbricata</name>
    <name type="common">Atlantic pearl-oyster</name>
    <name type="synonym">Pinctada martensii</name>
    <dbReference type="NCBI Taxonomy" id="66713"/>
    <lineage>
        <taxon>Eukaryota</taxon>
        <taxon>Metazoa</taxon>
        <taxon>Spiralia</taxon>
        <taxon>Lophotrochozoa</taxon>
        <taxon>Mollusca</taxon>
        <taxon>Bivalvia</taxon>
        <taxon>Autobranchia</taxon>
        <taxon>Pteriomorphia</taxon>
        <taxon>Pterioida</taxon>
        <taxon>Pterioidea</taxon>
        <taxon>Pteriidae</taxon>
        <taxon>Pinctada</taxon>
    </lineage>
</organism>
<gene>
    <name evidence="4" type="ORF">FSP39_022897</name>
</gene>
<reference evidence="4" key="1">
    <citation type="submission" date="2019-08" db="EMBL/GenBank/DDBJ databases">
        <title>The improved chromosome-level genome for the pearl oyster Pinctada fucata martensii using PacBio sequencing and Hi-C.</title>
        <authorList>
            <person name="Zheng Z."/>
        </authorList>
    </citation>
    <scope>NUCLEOTIDE SEQUENCE</scope>
    <source>
        <strain evidence="4">ZZ-2019</strain>
        <tissue evidence="4">Adductor muscle</tissue>
    </source>
</reference>
<evidence type="ECO:0000259" key="3">
    <source>
        <dbReference type="PROSITE" id="PS50041"/>
    </source>
</evidence>
<protein>
    <recommendedName>
        <fullName evidence="3">C-type lectin domain-containing protein</fullName>
    </recommendedName>
</protein>
<dbReference type="SMART" id="SM00034">
    <property type="entry name" value="CLECT"/>
    <property type="match status" value="1"/>
</dbReference>
<keyword evidence="1" id="KW-0472">Membrane</keyword>
<dbReference type="InterPro" id="IPR016186">
    <property type="entry name" value="C-type_lectin-like/link_sf"/>
</dbReference>
<dbReference type="CDD" id="cd00037">
    <property type="entry name" value="CLECT"/>
    <property type="match status" value="1"/>
</dbReference>
<proteinExistence type="predicted"/>
<dbReference type="EMBL" id="VSWD01000012">
    <property type="protein sequence ID" value="KAK3086759.1"/>
    <property type="molecule type" value="Genomic_DNA"/>
</dbReference>
<accession>A0AA89BMF7</accession>